<proteinExistence type="predicted"/>
<name>A0A1H7QWX0_STRJI</name>
<reference evidence="4" key="1">
    <citation type="submission" date="2016-10" db="EMBL/GenBank/DDBJ databases">
        <authorList>
            <person name="Varghese N."/>
        </authorList>
    </citation>
    <scope>NUCLEOTIDE SEQUENCE [LARGE SCALE GENOMIC DNA]</scope>
    <source>
        <strain evidence="4">DSM 45096 / BCRC 16803 / CGMCC 4.1857 / CIP 109030 / JCM 12277 / KCTC 19219 / NBRC 100920 / 33214</strain>
    </source>
</reference>
<accession>A0A1H7QWX0</accession>
<evidence type="ECO:0000256" key="2">
    <source>
        <dbReference type="SAM" id="Phobius"/>
    </source>
</evidence>
<protein>
    <submittedName>
        <fullName evidence="3">Uncharacterized protein</fullName>
    </submittedName>
</protein>
<organism evidence="3 4">
    <name type="scientific">Streptacidiphilus jiangxiensis</name>
    <dbReference type="NCBI Taxonomy" id="235985"/>
    <lineage>
        <taxon>Bacteria</taxon>
        <taxon>Bacillati</taxon>
        <taxon>Actinomycetota</taxon>
        <taxon>Actinomycetes</taxon>
        <taxon>Kitasatosporales</taxon>
        <taxon>Streptomycetaceae</taxon>
        <taxon>Streptacidiphilus</taxon>
    </lineage>
</organism>
<dbReference type="AlphaFoldDB" id="A0A1H7QWX0"/>
<evidence type="ECO:0000256" key="1">
    <source>
        <dbReference type="SAM" id="MobiDB-lite"/>
    </source>
</evidence>
<keyword evidence="2" id="KW-0812">Transmembrane</keyword>
<keyword evidence="2" id="KW-0472">Membrane</keyword>
<feature type="region of interest" description="Disordered" evidence="1">
    <location>
        <begin position="1"/>
        <end position="21"/>
    </location>
</feature>
<keyword evidence="2" id="KW-1133">Transmembrane helix</keyword>
<dbReference type="EMBL" id="FOAZ01000009">
    <property type="protein sequence ID" value="SEL52501.1"/>
    <property type="molecule type" value="Genomic_DNA"/>
</dbReference>
<keyword evidence="4" id="KW-1185">Reference proteome</keyword>
<evidence type="ECO:0000313" key="3">
    <source>
        <dbReference type="EMBL" id="SEL52501.1"/>
    </source>
</evidence>
<dbReference type="Proteomes" id="UP000183015">
    <property type="component" value="Unassembled WGS sequence"/>
</dbReference>
<sequence length="74" mass="7721">MEDEAARPTSDQTGQAFSETRGDRAAVLAHAWRATRMGARRSLRALVLRPGALALLVLVSATALATTLATSAAT</sequence>
<feature type="transmembrane region" description="Helical" evidence="2">
    <location>
        <begin position="46"/>
        <end position="69"/>
    </location>
</feature>
<feature type="compositionally biased region" description="Polar residues" evidence="1">
    <location>
        <begin position="9"/>
        <end position="18"/>
    </location>
</feature>
<evidence type="ECO:0000313" key="4">
    <source>
        <dbReference type="Proteomes" id="UP000183015"/>
    </source>
</evidence>
<gene>
    <name evidence="3" type="ORF">SAMN05414137_109263</name>
</gene>